<dbReference type="Proteomes" id="UP001057452">
    <property type="component" value="Chromosome 9"/>
</dbReference>
<evidence type="ECO:0000313" key="1">
    <source>
        <dbReference type="EMBL" id="KAI4820011.1"/>
    </source>
</evidence>
<dbReference type="EMBL" id="CM043793">
    <property type="protein sequence ID" value="KAI4820011.1"/>
    <property type="molecule type" value="Genomic_DNA"/>
</dbReference>
<accession>A0ACB9X2B7</accession>
<organism evidence="1 2">
    <name type="scientific">Chaenocephalus aceratus</name>
    <name type="common">Blackfin icefish</name>
    <name type="synonym">Chaenichthys aceratus</name>
    <dbReference type="NCBI Taxonomy" id="36190"/>
    <lineage>
        <taxon>Eukaryota</taxon>
        <taxon>Metazoa</taxon>
        <taxon>Chordata</taxon>
        <taxon>Craniata</taxon>
        <taxon>Vertebrata</taxon>
        <taxon>Euteleostomi</taxon>
        <taxon>Actinopterygii</taxon>
        <taxon>Neopterygii</taxon>
        <taxon>Teleostei</taxon>
        <taxon>Neoteleostei</taxon>
        <taxon>Acanthomorphata</taxon>
        <taxon>Eupercaria</taxon>
        <taxon>Perciformes</taxon>
        <taxon>Notothenioidei</taxon>
        <taxon>Channichthyidae</taxon>
        <taxon>Chaenocephalus</taxon>
    </lineage>
</organism>
<keyword evidence="2" id="KW-1185">Reference proteome</keyword>
<gene>
    <name evidence="1" type="ORF">KUCAC02_028005</name>
</gene>
<proteinExistence type="predicted"/>
<sequence length="91" mass="10006">MMKREKLADTLEMIANKGPDAFYNGKTAEDVIRDIQEAGGTLTVQDLASYRATVTDCVGDYSGRVPDIAKKIPEDSFAKHITEPDQQRGDS</sequence>
<name>A0ACB9X2B7_CHAAC</name>
<comment type="caution">
    <text evidence="1">The sequence shown here is derived from an EMBL/GenBank/DDBJ whole genome shotgun (WGS) entry which is preliminary data.</text>
</comment>
<evidence type="ECO:0000313" key="2">
    <source>
        <dbReference type="Proteomes" id="UP001057452"/>
    </source>
</evidence>
<protein>
    <submittedName>
        <fullName evidence="1">Uncharacterized protein</fullName>
    </submittedName>
</protein>
<reference evidence="1" key="1">
    <citation type="submission" date="2022-05" db="EMBL/GenBank/DDBJ databases">
        <title>Chromosome-level genome of Chaenocephalus aceratus.</title>
        <authorList>
            <person name="Park H."/>
        </authorList>
    </citation>
    <scope>NUCLEOTIDE SEQUENCE</scope>
    <source>
        <strain evidence="1">KU_202001</strain>
    </source>
</reference>